<reference evidence="2" key="1">
    <citation type="journal article" date="2018" name="Arch. Virol.">
        <title>Complete genome sequences of two divergent isolates of strawberry crinkle virus coinfecting a single strawberry plant.</title>
        <authorList>
            <person name="Koloniuk I."/>
            <person name="Franova J."/>
            <person name="Sarkisova T."/>
            <person name="Pribylova J."/>
        </authorList>
    </citation>
    <scope>NUCLEOTIDE SEQUENCE</scope>
    <source>
        <strain evidence="2">A</strain>
    </source>
</reference>
<organism evidence="2">
    <name type="scientific">Cytorhabdovirus fragariarugosus</name>
    <dbReference type="NCBI Taxonomy" id="1985706"/>
    <lineage>
        <taxon>Viruses</taxon>
        <taxon>Riboviria</taxon>
        <taxon>Orthornavirae</taxon>
        <taxon>Negarnaviricota</taxon>
        <taxon>Haploviricotina</taxon>
        <taxon>Monjiviricetes</taxon>
        <taxon>Mononegavirales</taxon>
        <taxon>Rhabdoviridae</taxon>
        <taxon>Betarhabdovirinae</taxon>
        <taxon>Alphacytorhabdovirus</taxon>
        <taxon>Alphacytorhabdovirus fragariarugosus</taxon>
    </lineage>
</organism>
<evidence type="ECO:0000313" key="3">
    <source>
        <dbReference type="Proteomes" id="UP000682788"/>
    </source>
</evidence>
<dbReference type="EMBL" id="MH129615">
    <property type="protein sequence ID" value="AWK49427.1"/>
    <property type="molecule type" value="Viral_cRNA"/>
</dbReference>
<name>A0A2U8J9C4_9RHAB</name>
<keyword evidence="1" id="KW-0812">Transmembrane</keyword>
<proteinExistence type="predicted"/>
<dbReference type="Proteomes" id="UP000682788">
    <property type="component" value="Segment"/>
</dbReference>
<keyword evidence="3" id="KW-1185">Reference proteome</keyword>
<dbReference type="KEGG" id="vg:80535728"/>
<protein>
    <submittedName>
        <fullName evidence="2">Putative P' protein</fullName>
    </submittedName>
</protein>
<feature type="transmembrane region" description="Helical" evidence="1">
    <location>
        <begin position="56"/>
        <end position="77"/>
    </location>
</feature>
<dbReference type="GeneID" id="80535728"/>
<accession>A0A2U8J9C4</accession>
<keyword evidence="1" id="KW-0472">Membrane</keyword>
<dbReference type="RefSeq" id="YP_010797743.1">
    <property type="nucleotide sequence ID" value="NC_076239.1"/>
</dbReference>
<evidence type="ECO:0000313" key="2">
    <source>
        <dbReference type="EMBL" id="AWK49427.1"/>
    </source>
</evidence>
<evidence type="ECO:0000256" key="1">
    <source>
        <dbReference type="SAM" id="Phobius"/>
    </source>
</evidence>
<feature type="transmembrane region" description="Helical" evidence="1">
    <location>
        <begin position="83"/>
        <end position="101"/>
    </location>
</feature>
<keyword evidence="1" id="KW-1133">Transmembrane helix</keyword>
<sequence>MSFYQSINTPEIIFKSVTTFINPTCLKWLILILVISQILNWISICLTSVKMILKMIWWMTLMIIVLARMMMNCLIWMNCRRKMVIIMLMVMMATNLIIQGLKKI</sequence>